<comment type="caution">
    <text evidence="2">The sequence shown here is derived from an EMBL/GenBank/DDBJ whole genome shotgun (WGS) entry which is preliminary data.</text>
</comment>
<dbReference type="AlphaFoldDB" id="A0A5C8NL92"/>
<evidence type="ECO:0000313" key="2">
    <source>
        <dbReference type="EMBL" id="TXL62614.1"/>
    </source>
</evidence>
<feature type="compositionally biased region" description="Basic and acidic residues" evidence="1">
    <location>
        <begin position="247"/>
        <end position="262"/>
    </location>
</feature>
<accession>A0A5C8NL92</accession>
<evidence type="ECO:0000256" key="1">
    <source>
        <dbReference type="SAM" id="MobiDB-lite"/>
    </source>
</evidence>
<name>A0A5C8NL92_9BURK</name>
<proteinExistence type="predicted"/>
<feature type="region of interest" description="Disordered" evidence="1">
    <location>
        <begin position="215"/>
        <end position="262"/>
    </location>
</feature>
<reference evidence="2 3" key="1">
    <citation type="submission" date="2019-06" db="EMBL/GenBank/DDBJ databases">
        <title>Quisquiliibacterium sp. nov., isolated from a maize field.</title>
        <authorList>
            <person name="Lin S.-Y."/>
            <person name="Tsai C.-F."/>
            <person name="Young C.-C."/>
        </authorList>
    </citation>
    <scope>NUCLEOTIDE SEQUENCE [LARGE SCALE GENOMIC DNA]</scope>
    <source>
        <strain evidence="2 3">CC-CFT501</strain>
    </source>
</reference>
<protein>
    <submittedName>
        <fullName evidence="2">Translesion DNA synthesis-associated protein ImuA</fullName>
    </submittedName>
</protein>
<dbReference type="SUPFAM" id="SSF52540">
    <property type="entry name" value="P-loop containing nucleoside triphosphate hydrolases"/>
    <property type="match status" value="1"/>
</dbReference>
<dbReference type="OrthoDB" id="9811176at2"/>
<keyword evidence="3" id="KW-1185">Reference proteome</keyword>
<gene>
    <name evidence="2" type="primary">imuA</name>
    <name evidence="2" type="ORF">FHP08_17465</name>
</gene>
<organism evidence="2 3">
    <name type="scientific">Zeimonas arvi</name>
    <dbReference type="NCBI Taxonomy" id="2498847"/>
    <lineage>
        <taxon>Bacteria</taxon>
        <taxon>Pseudomonadati</taxon>
        <taxon>Pseudomonadota</taxon>
        <taxon>Betaproteobacteria</taxon>
        <taxon>Burkholderiales</taxon>
        <taxon>Burkholderiaceae</taxon>
        <taxon>Zeimonas</taxon>
    </lineage>
</organism>
<evidence type="ECO:0000313" key="3">
    <source>
        <dbReference type="Proteomes" id="UP000321548"/>
    </source>
</evidence>
<dbReference type="NCBIfam" id="NF033429">
    <property type="entry name" value="ImuA_translesion"/>
    <property type="match status" value="1"/>
</dbReference>
<dbReference type="Gene3D" id="3.40.50.300">
    <property type="entry name" value="P-loop containing nucleotide triphosphate hydrolases"/>
    <property type="match status" value="1"/>
</dbReference>
<dbReference type="InterPro" id="IPR047610">
    <property type="entry name" value="ImuA_translesion"/>
</dbReference>
<dbReference type="InterPro" id="IPR027417">
    <property type="entry name" value="P-loop_NTPase"/>
</dbReference>
<dbReference type="EMBL" id="VDUY01000009">
    <property type="protein sequence ID" value="TXL62614.1"/>
    <property type="molecule type" value="Genomic_DNA"/>
</dbReference>
<sequence length="262" mass="28543">MPPIMATEPPAGALLPASVWRASQLGQAGVDTLPTGYRALDAELPGAGWPAGMLTELIAREPGIGELRLLVPLLRQLSRERRVTILLAPPLIPYAPALADFGIDPEFLIVIQAPNAADRLWAVEQTLRSASFGALLAWIPQDRCRPEHLRRMQSAARGASGPVFLFRELPAQFQASPAPLRLLLLPRPQQRLSVQILKRRGPVLARPIAVDLPRPPTAIRLRPSPAVEADANDGLPQHEAGSPAPREPSRHEASRREPVRTH</sequence>
<dbReference type="Proteomes" id="UP000321548">
    <property type="component" value="Unassembled WGS sequence"/>
</dbReference>